<sequence length="187" mass="21018">MRTPLALPEVEPVSVTELARNLRLFTGEGEYTGAEQAELLGFIQAARADAEHYTGRYFAKQTVRFVFPAFASVLCLHSDCRELVQIRYFDTDNTQQTLTNTELFFITGDVLICANSVLLPKTYGRLDAVGVDVVLGVEITPPSVKQAILMMASHWYENRETSSPLQVREVPYAYQWLLDSHRLVSIG</sequence>
<reference evidence="1 2" key="1">
    <citation type="submission" date="2018-09" db="EMBL/GenBank/DDBJ databases">
        <title>Metagenome Assembled Genomes from an Advanced Water Purification Facility.</title>
        <authorList>
            <person name="Stamps B.W."/>
            <person name="Spear J.R."/>
        </authorList>
    </citation>
    <scope>NUCLEOTIDE SEQUENCE [LARGE SCALE GENOMIC DNA]</scope>
    <source>
        <strain evidence="1">Bin_63_2</strain>
    </source>
</reference>
<dbReference type="InterPro" id="IPR011738">
    <property type="entry name" value="Phage_CHP"/>
</dbReference>
<name>A0A5C7J8V3_9BACT</name>
<dbReference type="Pfam" id="PF05135">
    <property type="entry name" value="Phage_connect_1"/>
    <property type="match status" value="1"/>
</dbReference>
<evidence type="ECO:0000313" key="2">
    <source>
        <dbReference type="Proteomes" id="UP000321026"/>
    </source>
</evidence>
<organism evidence="1 2">
    <name type="scientific">Candidatus Dojkabacteria bacterium</name>
    <dbReference type="NCBI Taxonomy" id="2099670"/>
    <lineage>
        <taxon>Bacteria</taxon>
        <taxon>Candidatus Dojkabacteria</taxon>
    </lineage>
</organism>
<dbReference type="NCBIfam" id="TIGR01560">
    <property type="entry name" value="put_DNA_pack"/>
    <property type="match status" value="1"/>
</dbReference>
<accession>A0A5C7J8V3</accession>
<dbReference type="AlphaFoldDB" id="A0A5C7J8V3"/>
<dbReference type="NCBIfam" id="TIGR02215">
    <property type="entry name" value="phage_chp_gp8"/>
    <property type="match status" value="1"/>
</dbReference>
<dbReference type="Proteomes" id="UP000321026">
    <property type="component" value="Unassembled WGS sequence"/>
</dbReference>
<dbReference type="Gene3D" id="1.10.3230.30">
    <property type="entry name" value="Phage gp6-like head-tail connector protein"/>
    <property type="match status" value="1"/>
</dbReference>
<dbReference type="InterPro" id="IPR006450">
    <property type="entry name" value="Phage_HK97_gp6-like"/>
</dbReference>
<gene>
    <name evidence="1" type="ORF">E6Q11_01870</name>
</gene>
<protein>
    <submittedName>
        <fullName evidence="1">Phage gp6-like head-tail connector protein</fullName>
    </submittedName>
</protein>
<dbReference type="CDD" id="cd08054">
    <property type="entry name" value="gp6"/>
    <property type="match status" value="1"/>
</dbReference>
<dbReference type="EMBL" id="SSDS01000030">
    <property type="protein sequence ID" value="TXG78001.1"/>
    <property type="molecule type" value="Genomic_DNA"/>
</dbReference>
<proteinExistence type="predicted"/>
<evidence type="ECO:0000313" key="1">
    <source>
        <dbReference type="EMBL" id="TXG78001.1"/>
    </source>
</evidence>
<comment type="caution">
    <text evidence="1">The sequence shown here is derived from an EMBL/GenBank/DDBJ whole genome shotgun (WGS) entry which is preliminary data.</text>
</comment>
<dbReference type="InterPro" id="IPR021146">
    <property type="entry name" value="Phage_gp6-like_head-tail"/>
</dbReference>